<name>A0A4P9UV26_METBY</name>
<organism evidence="3 4">
    <name type="scientific">Methylotuvimicrobium buryatense</name>
    <name type="common">Methylomicrobium buryatense</name>
    <dbReference type="NCBI Taxonomy" id="95641"/>
    <lineage>
        <taxon>Bacteria</taxon>
        <taxon>Pseudomonadati</taxon>
        <taxon>Pseudomonadota</taxon>
        <taxon>Gammaproteobacteria</taxon>
        <taxon>Methylococcales</taxon>
        <taxon>Methylococcaceae</taxon>
        <taxon>Methylotuvimicrobium</taxon>
    </lineage>
</organism>
<evidence type="ECO:0000313" key="3">
    <source>
        <dbReference type="EMBL" id="QCW84271.1"/>
    </source>
</evidence>
<dbReference type="STRING" id="675511.GCA_000341735_03420"/>
<evidence type="ECO:0000259" key="2">
    <source>
        <dbReference type="Pfam" id="PF01494"/>
    </source>
</evidence>
<dbReference type="Gene3D" id="3.50.50.60">
    <property type="entry name" value="FAD/NAD(P)-binding domain"/>
    <property type="match status" value="1"/>
</dbReference>
<dbReference type="SUPFAM" id="SSF51905">
    <property type="entry name" value="FAD/NAD(P)-binding domain"/>
    <property type="match status" value="1"/>
</dbReference>
<dbReference type="InterPro" id="IPR036188">
    <property type="entry name" value="FAD/NAD-bd_sf"/>
</dbReference>
<dbReference type="AlphaFoldDB" id="A0A4P9UV26"/>
<keyword evidence="1" id="KW-0560">Oxidoreductase</keyword>
<dbReference type="GO" id="GO:0071949">
    <property type="term" value="F:FAD binding"/>
    <property type="evidence" value="ECO:0007669"/>
    <property type="project" value="InterPro"/>
</dbReference>
<dbReference type="Proteomes" id="UP000305881">
    <property type="component" value="Chromosome"/>
</dbReference>
<dbReference type="EMBL" id="CP035467">
    <property type="protein sequence ID" value="QCW84271.1"/>
    <property type="molecule type" value="Genomic_DNA"/>
</dbReference>
<feature type="domain" description="FAD-binding" evidence="2">
    <location>
        <begin position="8"/>
        <end position="358"/>
    </location>
</feature>
<protein>
    <submittedName>
        <fullName evidence="3">NAD(P)/FAD-dependent oxidoreductase</fullName>
    </submittedName>
</protein>
<dbReference type="OrthoDB" id="9785276at2"/>
<dbReference type="PANTHER" id="PTHR43747">
    <property type="entry name" value="FAD-BINDING PROTEIN"/>
    <property type="match status" value="1"/>
</dbReference>
<dbReference type="KEGG" id="mbur:EQU24_20085"/>
<sequence length="440" mass="49394">MTAIPSSCDVLVIGGGPAGSSAATHLAQAGIDVVLLDRATFPRNQVGESLIPHIWKFTDMTGVSEKIEHEGFLAKAGSITVWNGKIKQIRFSDFGYTRPGLHVERDIFDDILLKHAQSCDARVFHEVAVKKIDLSDSLWPKVHYTDKRGRSNDDGSIRCRFVVDASGPSSLLANQFKTRRTISSQTNFLSLWGYFENSRFVGVDRQSHSEEELNRIKPVTFVMSFEDGWIWHIVLRGKTSVGLIAPTERTKGMDRQQREAFFLNACKTLPHLSRLLEPAQFIEGSLQFRPNYSYYSDTICGENYYCIGDAAAFVDPVFSHGVQNALYNAAAATLAIKESLKHEKHRLRYSQLCESRMQQFYGFSRALSLGDFGCNGVNPQLVKNLMKAMPPLELELILFASETTNRSENFRRLAREAGVLGCFEESFSGKAHERIEALDF</sequence>
<proteinExistence type="predicted"/>
<accession>A0A4P9UV26</accession>
<dbReference type="GO" id="GO:0016491">
    <property type="term" value="F:oxidoreductase activity"/>
    <property type="evidence" value="ECO:0007669"/>
    <property type="project" value="UniProtKB-KW"/>
</dbReference>
<reference evidence="4" key="1">
    <citation type="journal article" date="2019" name="J. Bacteriol.">
        <title>A Mutagenic Screen Identifies a TonB-Dependent Receptor Required for the Lanthanide Metal Switch in the Type I Methanotroph 'Methylotuvimicrobium buryatense' 5GB1C.</title>
        <authorList>
            <person name="Groom J.D."/>
            <person name="Ford S.M."/>
            <person name="Pesesky M.W."/>
            <person name="Lidstrom M.E."/>
        </authorList>
    </citation>
    <scope>NUCLEOTIDE SEQUENCE [LARGE SCALE GENOMIC DNA]</scope>
    <source>
        <strain evidence="4">5GB1C</strain>
    </source>
</reference>
<keyword evidence="4" id="KW-1185">Reference proteome</keyword>
<dbReference type="Pfam" id="PF01494">
    <property type="entry name" value="FAD_binding_3"/>
    <property type="match status" value="1"/>
</dbReference>
<dbReference type="InterPro" id="IPR002938">
    <property type="entry name" value="FAD-bd"/>
</dbReference>
<dbReference type="RefSeq" id="WP_017841845.1">
    <property type="nucleotide sequence ID" value="NZ_CP035467.1"/>
</dbReference>
<dbReference type="PRINTS" id="PR00420">
    <property type="entry name" value="RNGMNOXGNASE"/>
</dbReference>
<evidence type="ECO:0000313" key="4">
    <source>
        <dbReference type="Proteomes" id="UP000305881"/>
    </source>
</evidence>
<dbReference type="InterPro" id="IPR050816">
    <property type="entry name" value="Flavin-dep_Halogenase_NPB"/>
</dbReference>
<gene>
    <name evidence="3" type="ORF">EQU24_20085</name>
</gene>
<dbReference type="PANTHER" id="PTHR43747:SF5">
    <property type="entry name" value="FAD-BINDING DOMAIN-CONTAINING PROTEIN"/>
    <property type="match status" value="1"/>
</dbReference>
<evidence type="ECO:0000256" key="1">
    <source>
        <dbReference type="ARBA" id="ARBA00023002"/>
    </source>
</evidence>